<comment type="caution">
    <text evidence="2">The sequence shown here is derived from an EMBL/GenBank/DDBJ whole genome shotgun (WGS) entry which is preliminary data.</text>
</comment>
<organism evidence="2 3">
    <name type="scientific">Aldrovandia affinis</name>
    <dbReference type="NCBI Taxonomy" id="143900"/>
    <lineage>
        <taxon>Eukaryota</taxon>
        <taxon>Metazoa</taxon>
        <taxon>Chordata</taxon>
        <taxon>Craniata</taxon>
        <taxon>Vertebrata</taxon>
        <taxon>Euteleostomi</taxon>
        <taxon>Actinopterygii</taxon>
        <taxon>Neopterygii</taxon>
        <taxon>Teleostei</taxon>
        <taxon>Notacanthiformes</taxon>
        <taxon>Halosauridae</taxon>
        <taxon>Aldrovandia</taxon>
    </lineage>
</organism>
<evidence type="ECO:0000256" key="1">
    <source>
        <dbReference type="SAM" id="MobiDB-lite"/>
    </source>
</evidence>
<reference evidence="2" key="1">
    <citation type="journal article" date="2023" name="Science">
        <title>Genome structures resolve the early diversification of teleost fishes.</title>
        <authorList>
            <person name="Parey E."/>
            <person name="Louis A."/>
            <person name="Montfort J."/>
            <person name="Bouchez O."/>
            <person name="Roques C."/>
            <person name="Iampietro C."/>
            <person name="Lluch J."/>
            <person name="Castinel A."/>
            <person name="Donnadieu C."/>
            <person name="Desvignes T."/>
            <person name="Floi Bucao C."/>
            <person name="Jouanno E."/>
            <person name="Wen M."/>
            <person name="Mejri S."/>
            <person name="Dirks R."/>
            <person name="Jansen H."/>
            <person name="Henkel C."/>
            <person name="Chen W.J."/>
            <person name="Zahm M."/>
            <person name="Cabau C."/>
            <person name="Klopp C."/>
            <person name="Thompson A.W."/>
            <person name="Robinson-Rechavi M."/>
            <person name="Braasch I."/>
            <person name="Lecointre G."/>
            <person name="Bobe J."/>
            <person name="Postlethwait J.H."/>
            <person name="Berthelot C."/>
            <person name="Roest Crollius H."/>
            <person name="Guiguen Y."/>
        </authorList>
    </citation>
    <scope>NUCLEOTIDE SEQUENCE</scope>
    <source>
        <strain evidence="2">NC1722</strain>
    </source>
</reference>
<feature type="compositionally biased region" description="Polar residues" evidence="1">
    <location>
        <begin position="48"/>
        <end position="57"/>
    </location>
</feature>
<sequence length="97" mass="10852">MSLSGRDSIPQEGALANSERRNTRVKRAVRLSSIVAQENLENKVDNDALSTQPTAQNGRLGRTTLHEDSPSHSSAFTLWTEVRKDQGEMRRCTQMLL</sequence>
<name>A0AAD7WRV4_9TELE</name>
<feature type="region of interest" description="Disordered" evidence="1">
    <location>
        <begin position="44"/>
        <end position="73"/>
    </location>
</feature>
<proteinExistence type="predicted"/>
<keyword evidence="3" id="KW-1185">Reference proteome</keyword>
<protein>
    <submittedName>
        <fullName evidence="2">Uncharacterized protein</fullName>
    </submittedName>
</protein>
<gene>
    <name evidence="2" type="ORF">AAFF_G00292380</name>
</gene>
<dbReference type="Proteomes" id="UP001221898">
    <property type="component" value="Unassembled WGS sequence"/>
</dbReference>
<feature type="region of interest" description="Disordered" evidence="1">
    <location>
        <begin position="1"/>
        <end position="23"/>
    </location>
</feature>
<evidence type="ECO:0000313" key="3">
    <source>
        <dbReference type="Proteomes" id="UP001221898"/>
    </source>
</evidence>
<accession>A0AAD7WRV4</accession>
<dbReference type="EMBL" id="JAINUG010000041">
    <property type="protein sequence ID" value="KAJ8406962.1"/>
    <property type="molecule type" value="Genomic_DNA"/>
</dbReference>
<dbReference type="AlphaFoldDB" id="A0AAD7WRV4"/>
<evidence type="ECO:0000313" key="2">
    <source>
        <dbReference type="EMBL" id="KAJ8406962.1"/>
    </source>
</evidence>